<protein>
    <submittedName>
        <fullName evidence="1">Uncharacterized protein</fullName>
    </submittedName>
</protein>
<dbReference type="Proteomes" id="UP001157006">
    <property type="component" value="Chromosome 2"/>
</dbReference>
<proteinExistence type="predicted"/>
<sequence>MECGVESQLRKMEPRRRLRVTQRRFDCHSCKIEKDEENSILMRRKETQICEPCPNKTPSFHLQSFFLFCLNFNNQQILSKVKELWKLGGLRWIPFGPLLTCLRIIVGLILLDLSC</sequence>
<gene>
    <name evidence="1" type="ORF">VFH_II233160</name>
</gene>
<evidence type="ECO:0000313" key="1">
    <source>
        <dbReference type="EMBL" id="CAI8600634.1"/>
    </source>
</evidence>
<reference evidence="1 2" key="1">
    <citation type="submission" date="2023-01" db="EMBL/GenBank/DDBJ databases">
        <authorList>
            <person name="Kreplak J."/>
        </authorList>
    </citation>
    <scope>NUCLEOTIDE SEQUENCE [LARGE SCALE GENOMIC DNA]</scope>
</reference>
<evidence type="ECO:0000313" key="2">
    <source>
        <dbReference type="Proteomes" id="UP001157006"/>
    </source>
</evidence>
<accession>A0AAV0ZSA4</accession>
<organism evidence="1 2">
    <name type="scientific">Vicia faba</name>
    <name type="common">Broad bean</name>
    <name type="synonym">Faba vulgaris</name>
    <dbReference type="NCBI Taxonomy" id="3906"/>
    <lineage>
        <taxon>Eukaryota</taxon>
        <taxon>Viridiplantae</taxon>
        <taxon>Streptophyta</taxon>
        <taxon>Embryophyta</taxon>
        <taxon>Tracheophyta</taxon>
        <taxon>Spermatophyta</taxon>
        <taxon>Magnoliopsida</taxon>
        <taxon>eudicotyledons</taxon>
        <taxon>Gunneridae</taxon>
        <taxon>Pentapetalae</taxon>
        <taxon>rosids</taxon>
        <taxon>fabids</taxon>
        <taxon>Fabales</taxon>
        <taxon>Fabaceae</taxon>
        <taxon>Papilionoideae</taxon>
        <taxon>50 kb inversion clade</taxon>
        <taxon>NPAAA clade</taxon>
        <taxon>Hologalegina</taxon>
        <taxon>IRL clade</taxon>
        <taxon>Fabeae</taxon>
        <taxon>Vicia</taxon>
    </lineage>
</organism>
<keyword evidence="2" id="KW-1185">Reference proteome</keyword>
<dbReference type="AlphaFoldDB" id="A0AAV0ZSA4"/>
<dbReference type="EMBL" id="OX451737">
    <property type="protein sequence ID" value="CAI8600634.1"/>
    <property type="molecule type" value="Genomic_DNA"/>
</dbReference>
<name>A0AAV0ZSA4_VICFA</name>